<dbReference type="AlphaFoldDB" id="A0A5M8R4K9"/>
<accession>A0A5M8R4K9</accession>
<protein>
    <submittedName>
        <fullName evidence="2">Uncharacterized protein</fullName>
    </submittedName>
</protein>
<evidence type="ECO:0000313" key="2">
    <source>
        <dbReference type="EMBL" id="KAA6443585.1"/>
    </source>
</evidence>
<reference evidence="2 3" key="1">
    <citation type="submission" date="2018-08" db="EMBL/GenBank/DDBJ databases">
        <title>Bacillus phenotypic plasticity.</title>
        <authorList>
            <person name="Hurtado E."/>
        </authorList>
    </citation>
    <scope>NUCLEOTIDE SEQUENCE [LARGE SCALE GENOMIC DNA]</scope>
    <source>
        <strain evidence="2 3">427</strain>
    </source>
</reference>
<proteinExistence type="predicted"/>
<feature type="transmembrane region" description="Helical" evidence="1">
    <location>
        <begin position="16"/>
        <end position="38"/>
    </location>
</feature>
<name>A0A5M8R4K9_9BACI</name>
<gene>
    <name evidence="2" type="ORF">DX927_24890</name>
</gene>
<dbReference type="EMBL" id="QSND01000013">
    <property type="protein sequence ID" value="KAA6443585.1"/>
    <property type="molecule type" value="Genomic_DNA"/>
</dbReference>
<dbReference type="Proteomes" id="UP000324326">
    <property type="component" value="Unassembled WGS sequence"/>
</dbReference>
<keyword evidence="1" id="KW-0812">Transmembrane</keyword>
<evidence type="ECO:0000313" key="3">
    <source>
        <dbReference type="Proteomes" id="UP000324326"/>
    </source>
</evidence>
<evidence type="ECO:0000256" key="1">
    <source>
        <dbReference type="SAM" id="Phobius"/>
    </source>
</evidence>
<keyword evidence="1" id="KW-1133">Transmembrane helix</keyword>
<comment type="caution">
    <text evidence="2">The sequence shown here is derived from an EMBL/GenBank/DDBJ whole genome shotgun (WGS) entry which is preliminary data.</text>
</comment>
<sequence>MIKAFFNKLIELIKKVLYGIGGLLLAMGVFLIFCLPAADGEGDEITIRRAIFGANSIETFEENYGDGLPNLLSDGVNTIRIPRYQEIKIIKTLDEDDMALIEILGGSDDGTQWWVKKSDIERKRSSDRY</sequence>
<keyword evidence="1" id="KW-0472">Membrane</keyword>
<dbReference type="RefSeq" id="WP_148959362.1">
    <property type="nucleotide sequence ID" value="NZ_QSND01000013.1"/>
</dbReference>
<organism evidence="2 3">
    <name type="scientific">Bacillus swezeyi</name>
    <dbReference type="NCBI Taxonomy" id="1925020"/>
    <lineage>
        <taxon>Bacteria</taxon>
        <taxon>Bacillati</taxon>
        <taxon>Bacillota</taxon>
        <taxon>Bacilli</taxon>
        <taxon>Bacillales</taxon>
        <taxon>Bacillaceae</taxon>
        <taxon>Bacillus</taxon>
    </lineage>
</organism>